<proteinExistence type="predicted"/>
<feature type="transmembrane region" description="Helical" evidence="2">
    <location>
        <begin position="364"/>
        <end position="383"/>
    </location>
</feature>
<dbReference type="RefSeq" id="WP_132689580.1">
    <property type="nucleotide sequence ID" value="NZ_SKBU01000011.1"/>
</dbReference>
<accession>A0A4R1BM69</accession>
<feature type="transmembrane region" description="Helical" evidence="2">
    <location>
        <begin position="494"/>
        <end position="514"/>
    </location>
</feature>
<feature type="transmembrane region" description="Helical" evidence="2">
    <location>
        <begin position="169"/>
        <end position="193"/>
    </location>
</feature>
<evidence type="ECO:0000313" key="4">
    <source>
        <dbReference type="Proteomes" id="UP000295244"/>
    </source>
</evidence>
<feature type="transmembrane region" description="Helical" evidence="2">
    <location>
        <begin position="285"/>
        <end position="304"/>
    </location>
</feature>
<sequence>MAALTVEDSTGKATRIEVYPAARSIEYPRTPPAEAIRLASASPKVRAELERRGSYAAAADYDPAGDEWTVSFYSGPDREEEIARVGISDAGGRLEYAWTGEQIAWQMARGEEGAYGKEANHPLVWGALALLFALAFARTDRVLSLRNLDVLALLGFLISHHFFRAGEPFWAVALLYPPLVYLFARTLLAGFGVGERVERTSNLPAPALFALGALASGFIIALNIHSRVIDVGYAGAAGADRILSGTLPYGNMPEEISTGDTYGPLNYLIYVPANLLFGFSGEWDYLPAAHAVTVAAFVIAALALMAAGRRLAGAPGAAALFFAWAVFPHTVYATNNNTNDVLLAAFGALGLAAFASPVARGATVAAGFAIKLAPLVLAPLWLAQNGLRPGPVLKFLLGGLAVFAGSFWVLALDGSFLEGLRLFYERTFAYQTGRETPWSIYGQIPETRVLQRPAMALVAFVALLTFFLPRERTVRRLAALSAALLIGVQLTLNYWFYPYLVWFAPFAFVALLLATDRKTPLDGPSEPSGSPLRRVSGKAPGR</sequence>
<evidence type="ECO:0008006" key="5">
    <source>
        <dbReference type="Google" id="ProtNLM"/>
    </source>
</evidence>
<dbReference type="AlphaFoldDB" id="A0A4R1BM69"/>
<feature type="transmembrane region" description="Helical" evidence="2">
    <location>
        <begin position="144"/>
        <end position="163"/>
    </location>
</feature>
<evidence type="ECO:0000256" key="1">
    <source>
        <dbReference type="SAM" id="MobiDB-lite"/>
    </source>
</evidence>
<feature type="transmembrane region" description="Helical" evidence="2">
    <location>
        <begin position="311"/>
        <end position="329"/>
    </location>
</feature>
<organism evidence="3 4">
    <name type="scientific">Rubrobacter taiwanensis</name>
    <dbReference type="NCBI Taxonomy" id="185139"/>
    <lineage>
        <taxon>Bacteria</taxon>
        <taxon>Bacillati</taxon>
        <taxon>Actinomycetota</taxon>
        <taxon>Rubrobacteria</taxon>
        <taxon>Rubrobacterales</taxon>
        <taxon>Rubrobacteraceae</taxon>
        <taxon>Rubrobacter</taxon>
    </lineage>
</organism>
<dbReference type="OrthoDB" id="5240769at2"/>
<keyword evidence="2" id="KW-0812">Transmembrane</keyword>
<gene>
    <name evidence="3" type="ORF">E0L93_05445</name>
</gene>
<evidence type="ECO:0000313" key="3">
    <source>
        <dbReference type="EMBL" id="TCJ18437.1"/>
    </source>
</evidence>
<evidence type="ECO:0000256" key="2">
    <source>
        <dbReference type="SAM" id="Phobius"/>
    </source>
</evidence>
<keyword evidence="2" id="KW-1133">Transmembrane helix</keyword>
<reference evidence="3 4" key="1">
    <citation type="submission" date="2019-03" db="EMBL/GenBank/DDBJ databases">
        <title>Whole genome sequence of a novel Rubrobacter taiwanensis strain, isolated from Yellowstone National Park.</title>
        <authorList>
            <person name="Freed S."/>
            <person name="Ramaley R.F."/>
            <person name="Kyndt J.A."/>
        </authorList>
    </citation>
    <scope>NUCLEOTIDE SEQUENCE [LARGE SCALE GENOMIC DNA]</scope>
    <source>
        <strain evidence="3 4">Yellowstone</strain>
    </source>
</reference>
<feature type="transmembrane region" description="Helical" evidence="2">
    <location>
        <begin position="449"/>
        <end position="468"/>
    </location>
</feature>
<feature type="transmembrane region" description="Helical" evidence="2">
    <location>
        <begin position="395"/>
        <end position="417"/>
    </location>
</feature>
<keyword evidence="2" id="KW-0472">Membrane</keyword>
<comment type="caution">
    <text evidence="3">The sequence shown here is derived from an EMBL/GenBank/DDBJ whole genome shotgun (WGS) entry which is preliminary data.</text>
</comment>
<keyword evidence="4" id="KW-1185">Reference proteome</keyword>
<feature type="transmembrane region" description="Helical" evidence="2">
    <location>
        <begin position="205"/>
        <end position="224"/>
    </location>
</feature>
<dbReference type="Proteomes" id="UP000295244">
    <property type="component" value="Unassembled WGS sequence"/>
</dbReference>
<name>A0A4R1BM69_9ACTN</name>
<feature type="region of interest" description="Disordered" evidence="1">
    <location>
        <begin position="520"/>
        <end position="542"/>
    </location>
</feature>
<protein>
    <recommendedName>
        <fullName evidence="5">DUF2029 domain-containing protein</fullName>
    </recommendedName>
</protein>
<dbReference type="EMBL" id="SKBU01000011">
    <property type="protein sequence ID" value="TCJ18437.1"/>
    <property type="molecule type" value="Genomic_DNA"/>
</dbReference>